<evidence type="ECO:0000256" key="1">
    <source>
        <dbReference type="SAM" id="MobiDB-lite"/>
    </source>
</evidence>
<name>U6L9B7_9EIME</name>
<organism evidence="2 3">
    <name type="scientific">Eimeria brunetti</name>
    <dbReference type="NCBI Taxonomy" id="51314"/>
    <lineage>
        <taxon>Eukaryota</taxon>
        <taxon>Sar</taxon>
        <taxon>Alveolata</taxon>
        <taxon>Apicomplexa</taxon>
        <taxon>Conoidasida</taxon>
        <taxon>Coccidia</taxon>
        <taxon>Eucoccidiorida</taxon>
        <taxon>Eimeriorina</taxon>
        <taxon>Eimeriidae</taxon>
        <taxon>Eimeria</taxon>
    </lineage>
</organism>
<feature type="compositionally biased region" description="Low complexity" evidence="1">
    <location>
        <begin position="137"/>
        <end position="146"/>
    </location>
</feature>
<evidence type="ECO:0000313" key="2">
    <source>
        <dbReference type="EMBL" id="CDJ46987.1"/>
    </source>
</evidence>
<reference evidence="2" key="2">
    <citation type="submission" date="2013-10" db="EMBL/GenBank/DDBJ databases">
        <authorList>
            <person name="Aslett M."/>
        </authorList>
    </citation>
    <scope>NUCLEOTIDE SEQUENCE [LARGE SCALE GENOMIC DNA]</scope>
    <source>
        <strain evidence="2">Houghton</strain>
    </source>
</reference>
<evidence type="ECO:0000313" key="3">
    <source>
        <dbReference type="Proteomes" id="UP000030750"/>
    </source>
</evidence>
<proteinExistence type="predicted"/>
<keyword evidence="3" id="KW-1185">Reference proteome</keyword>
<sequence>MNRHEEALLSLSDLRHEWDLRIGLLESCLRQVQTIGAGLAPLGPDQWCAATVRPSFFRQTHVSCLRRIFGDNTEQVLSCLCCAPAASLPLILSTLQAKLLQWRAMGQLLGAYWTALEGPHFAGALDFRRKMNDAKRSSSSSSSSSGSGSGGSSSGGSSSSSSNGGSNGGAGGVEVEEGGRSLKMARIAKNE</sequence>
<gene>
    <name evidence="2" type="ORF">EBH_0070050</name>
</gene>
<reference evidence="2" key="1">
    <citation type="submission" date="2013-10" db="EMBL/GenBank/DDBJ databases">
        <title>Genomic analysis of the causative agents of coccidiosis in chickens.</title>
        <authorList>
            <person name="Reid A.J."/>
            <person name="Blake D."/>
            <person name="Billington K."/>
            <person name="Browne H."/>
            <person name="Dunn M."/>
            <person name="Hung S."/>
            <person name="Kawahara F."/>
            <person name="Miranda-Saavedra D."/>
            <person name="Mourier T."/>
            <person name="Nagra H."/>
            <person name="Otto T.D."/>
            <person name="Rawlings N."/>
            <person name="Sanchez A."/>
            <person name="Sanders M."/>
            <person name="Subramaniam C."/>
            <person name="Tay Y."/>
            <person name="Dear P."/>
            <person name="Doerig C."/>
            <person name="Gruber A."/>
            <person name="Parkinson J."/>
            <person name="Shirley M."/>
            <person name="Wan K.L."/>
            <person name="Berriman M."/>
            <person name="Tomley F."/>
            <person name="Pain A."/>
        </authorList>
    </citation>
    <scope>NUCLEOTIDE SEQUENCE [LARGE SCALE GENOMIC DNA]</scope>
    <source>
        <strain evidence="2">Houghton</strain>
    </source>
</reference>
<dbReference type="EMBL" id="HG710567">
    <property type="protein sequence ID" value="CDJ46987.1"/>
    <property type="molecule type" value="Genomic_DNA"/>
</dbReference>
<dbReference type="VEuPathDB" id="ToxoDB:EBH_0070050"/>
<feature type="compositionally biased region" description="Low complexity" evidence="1">
    <location>
        <begin position="155"/>
        <end position="164"/>
    </location>
</feature>
<feature type="region of interest" description="Disordered" evidence="1">
    <location>
        <begin position="134"/>
        <end position="191"/>
    </location>
</feature>
<dbReference type="Proteomes" id="UP000030750">
    <property type="component" value="Unassembled WGS sequence"/>
</dbReference>
<dbReference type="OrthoDB" id="328525at2759"/>
<dbReference type="AlphaFoldDB" id="U6L9B7"/>
<accession>U6L9B7</accession>
<protein>
    <submittedName>
        <fullName evidence="2">Uncharacterized protein</fullName>
    </submittedName>
</protein>